<organism evidence="1 2">
    <name type="scientific">Violaceomyces palustris</name>
    <dbReference type="NCBI Taxonomy" id="1673888"/>
    <lineage>
        <taxon>Eukaryota</taxon>
        <taxon>Fungi</taxon>
        <taxon>Dikarya</taxon>
        <taxon>Basidiomycota</taxon>
        <taxon>Ustilaginomycotina</taxon>
        <taxon>Ustilaginomycetes</taxon>
        <taxon>Violaceomycetales</taxon>
        <taxon>Violaceomycetaceae</taxon>
        <taxon>Violaceomyces</taxon>
    </lineage>
</organism>
<gene>
    <name evidence="1" type="ORF">IE53DRAFT_385434</name>
</gene>
<protein>
    <submittedName>
        <fullName evidence="1">Uncharacterized protein</fullName>
    </submittedName>
</protein>
<evidence type="ECO:0000313" key="1">
    <source>
        <dbReference type="EMBL" id="PWN52167.1"/>
    </source>
</evidence>
<dbReference type="Proteomes" id="UP000245626">
    <property type="component" value="Unassembled WGS sequence"/>
</dbReference>
<keyword evidence="2" id="KW-1185">Reference proteome</keyword>
<evidence type="ECO:0000313" key="2">
    <source>
        <dbReference type="Proteomes" id="UP000245626"/>
    </source>
</evidence>
<reference evidence="1 2" key="1">
    <citation type="journal article" date="2018" name="Mol. Biol. Evol.">
        <title>Broad Genomic Sampling Reveals a Smut Pathogenic Ancestry of the Fungal Clade Ustilaginomycotina.</title>
        <authorList>
            <person name="Kijpornyongpan T."/>
            <person name="Mondo S.J."/>
            <person name="Barry K."/>
            <person name="Sandor L."/>
            <person name="Lee J."/>
            <person name="Lipzen A."/>
            <person name="Pangilinan J."/>
            <person name="LaButti K."/>
            <person name="Hainaut M."/>
            <person name="Henrissat B."/>
            <person name="Grigoriev I.V."/>
            <person name="Spatafora J.W."/>
            <person name="Aime M.C."/>
        </authorList>
    </citation>
    <scope>NUCLEOTIDE SEQUENCE [LARGE SCALE GENOMIC DNA]</scope>
    <source>
        <strain evidence="1 2">SA 807</strain>
    </source>
</reference>
<accession>A0ACD0P2C6</accession>
<sequence>MGASKKDLRRREQKKAEEAGTRVATTKGGVAVKAPKEQVQCNVCKAMLVKEQKVQLKDHATNKHPKSEFSSCFPGVTV</sequence>
<name>A0ACD0P2C6_9BASI</name>
<dbReference type="EMBL" id="KZ819793">
    <property type="protein sequence ID" value="PWN52167.1"/>
    <property type="molecule type" value="Genomic_DNA"/>
</dbReference>
<proteinExistence type="predicted"/>